<organism evidence="1">
    <name type="scientific">Salix viminalis</name>
    <name type="common">Common osier</name>
    <name type="synonym">Basket willow</name>
    <dbReference type="NCBI Taxonomy" id="40686"/>
    <lineage>
        <taxon>Eukaryota</taxon>
        <taxon>Viridiplantae</taxon>
        <taxon>Streptophyta</taxon>
        <taxon>Embryophyta</taxon>
        <taxon>Tracheophyta</taxon>
        <taxon>Spermatophyta</taxon>
        <taxon>Magnoliopsida</taxon>
        <taxon>eudicotyledons</taxon>
        <taxon>Gunneridae</taxon>
        <taxon>Pentapetalae</taxon>
        <taxon>rosids</taxon>
        <taxon>fabids</taxon>
        <taxon>Malpighiales</taxon>
        <taxon>Salicaceae</taxon>
        <taxon>Saliceae</taxon>
        <taxon>Salix</taxon>
    </lineage>
</organism>
<evidence type="ECO:0000313" key="1">
    <source>
        <dbReference type="EMBL" id="VFU41264.1"/>
    </source>
</evidence>
<protein>
    <submittedName>
        <fullName evidence="1">Uncharacterized protein</fullName>
    </submittedName>
</protein>
<accession>A0A6N2LJW4</accession>
<reference evidence="1" key="1">
    <citation type="submission" date="2019-03" db="EMBL/GenBank/DDBJ databases">
        <authorList>
            <person name="Mank J."/>
            <person name="Almeida P."/>
        </authorList>
    </citation>
    <scope>NUCLEOTIDE SEQUENCE</scope>
    <source>
        <strain evidence="1">78183</strain>
    </source>
</reference>
<sequence>MVQDYGESETRQAEPVQGWEKMRKEWRKLASPLTDKPHACLRAPRS</sequence>
<gene>
    <name evidence="1" type="ORF">SVIM_LOCUS241974</name>
</gene>
<dbReference type="EMBL" id="CAADRP010001562">
    <property type="protein sequence ID" value="VFU41264.1"/>
    <property type="molecule type" value="Genomic_DNA"/>
</dbReference>
<dbReference type="AlphaFoldDB" id="A0A6N2LJW4"/>
<proteinExistence type="predicted"/>
<name>A0A6N2LJW4_SALVM</name>